<sequence>VFSNNQQDFDILEEIDFTTTETPFDDNINFDDINFDELLENELDNNNPQYKKLEFISKYEQKLTKDILIQLYNKKQNNVNYDSSDSTNNNYQSALDNKLAINSLLKQLKAKKNI</sequence>
<evidence type="ECO:0000313" key="1">
    <source>
        <dbReference type="EMBL" id="CAG8690419.1"/>
    </source>
</evidence>
<feature type="non-terminal residue" evidence="1">
    <location>
        <position position="114"/>
    </location>
</feature>
<name>A0ACA9P3B1_9GLOM</name>
<proteinExistence type="predicted"/>
<keyword evidence="2" id="KW-1185">Reference proteome</keyword>
<accession>A0ACA9P3B1</accession>
<protein>
    <submittedName>
        <fullName evidence="1">12164_t:CDS:1</fullName>
    </submittedName>
</protein>
<evidence type="ECO:0000313" key="2">
    <source>
        <dbReference type="Proteomes" id="UP000789366"/>
    </source>
</evidence>
<dbReference type="Proteomes" id="UP000789366">
    <property type="component" value="Unassembled WGS sequence"/>
</dbReference>
<organism evidence="1 2">
    <name type="scientific">Cetraspora pellucida</name>
    <dbReference type="NCBI Taxonomy" id="1433469"/>
    <lineage>
        <taxon>Eukaryota</taxon>
        <taxon>Fungi</taxon>
        <taxon>Fungi incertae sedis</taxon>
        <taxon>Mucoromycota</taxon>
        <taxon>Glomeromycotina</taxon>
        <taxon>Glomeromycetes</taxon>
        <taxon>Diversisporales</taxon>
        <taxon>Gigasporaceae</taxon>
        <taxon>Cetraspora</taxon>
    </lineage>
</organism>
<comment type="caution">
    <text evidence="1">The sequence shown here is derived from an EMBL/GenBank/DDBJ whole genome shotgun (WGS) entry which is preliminary data.</text>
</comment>
<gene>
    <name evidence="1" type="ORF">SPELUC_LOCUS10721</name>
</gene>
<dbReference type="EMBL" id="CAJVPW010020730">
    <property type="protein sequence ID" value="CAG8690419.1"/>
    <property type="molecule type" value="Genomic_DNA"/>
</dbReference>
<feature type="non-terminal residue" evidence="1">
    <location>
        <position position="1"/>
    </location>
</feature>
<reference evidence="1" key="1">
    <citation type="submission" date="2021-06" db="EMBL/GenBank/DDBJ databases">
        <authorList>
            <person name="Kallberg Y."/>
            <person name="Tangrot J."/>
            <person name="Rosling A."/>
        </authorList>
    </citation>
    <scope>NUCLEOTIDE SEQUENCE</scope>
    <source>
        <strain evidence="1">28 12/20/2015</strain>
    </source>
</reference>